<evidence type="ECO:0000313" key="2">
    <source>
        <dbReference type="Proteomes" id="UP001148786"/>
    </source>
</evidence>
<proteinExistence type="predicted"/>
<dbReference type="AlphaFoldDB" id="A0A9W8K9A9"/>
<evidence type="ECO:0000313" key="1">
    <source>
        <dbReference type="EMBL" id="KAJ3510338.1"/>
    </source>
</evidence>
<dbReference type="OrthoDB" id="10488658at2759"/>
<comment type="caution">
    <text evidence="1">The sequence shown here is derived from an EMBL/GenBank/DDBJ whole genome shotgun (WGS) entry which is preliminary data.</text>
</comment>
<protein>
    <submittedName>
        <fullName evidence="1">Uncharacterized protein</fullName>
    </submittedName>
</protein>
<accession>A0A9W8K9A9</accession>
<reference evidence="1" key="1">
    <citation type="submission" date="2022-07" db="EMBL/GenBank/DDBJ databases">
        <title>Genome Sequence of Agrocybe chaxingu.</title>
        <authorList>
            <person name="Buettner E."/>
        </authorList>
    </citation>
    <scope>NUCLEOTIDE SEQUENCE</scope>
    <source>
        <strain evidence="1">MP-N11</strain>
    </source>
</reference>
<sequence>MFNIAKLLNLLTSSAKKQAAAVDMQVIVQKAIANEQQKILETYRRRPTGYAIVECLHTSRDDPVEHFTVDVYQTDEQGLDEPIGCLHVYENAELRPYPEPRSLASDAYNVKKAAAATTTDQSSK</sequence>
<dbReference type="EMBL" id="JANKHO010000406">
    <property type="protein sequence ID" value="KAJ3510338.1"/>
    <property type="molecule type" value="Genomic_DNA"/>
</dbReference>
<keyword evidence="2" id="KW-1185">Reference proteome</keyword>
<organism evidence="1 2">
    <name type="scientific">Agrocybe chaxingu</name>
    <dbReference type="NCBI Taxonomy" id="84603"/>
    <lineage>
        <taxon>Eukaryota</taxon>
        <taxon>Fungi</taxon>
        <taxon>Dikarya</taxon>
        <taxon>Basidiomycota</taxon>
        <taxon>Agaricomycotina</taxon>
        <taxon>Agaricomycetes</taxon>
        <taxon>Agaricomycetidae</taxon>
        <taxon>Agaricales</taxon>
        <taxon>Agaricineae</taxon>
        <taxon>Strophariaceae</taxon>
        <taxon>Agrocybe</taxon>
    </lineage>
</organism>
<gene>
    <name evidence="1" type="ORF">NLJ89_g4737</name>
</gene>
<name>A0A9W8K9A9_9AGAR</name>
<dbReference type="Proteomes" id="UP001148786">
    <property type="component" value="Unassembled WGS sequence"/>
</dbReference>